<evidence type="ECO:0000256" key="1">
    <source>
        <dbReference type="SAM" id="MobiDB-lite"/>
    </source>
</evidence>
<evidence type="ECO:0000313" key="3">
    <source>
        <dbReference type="EMBL" id="MDG2991041.1"/>
    </source>
</evidence>
<dbReference type="Proteomes" id="UP001154265">
    <property type="component" value="Unassembled WGS sequence"/>
</dbReference>
<keyword evidence="2" id="KW-1133">Transmembrane helix</keyword>
<dbReference type="RefSeq" id="WP_277866923.1">
    <property type="nucleotide sequence ID" value="NZ_JAKKUT010000002.1"/>
</dbReference>
<keyword evidence="2" id="KW-0812">Transmembrane</keyword>
<comment type="caution">
    <text evidence="3">The sequence shown here is derived from an EMBL/GenBank/DDBJ whole genome shotgun (WGS) entry which is preliminary data.</text>
</comment>
<dbReference type="EMBL" id="JAKKUT010000002">
    <property type="protein sequence ID" value="MDG2991041.1"/>
    <property type="molecule type" value="Genomic_DNA"/>
</dbReference>
<feature type="transmembrane region" description="Helical" evidence="2">
    <location>
        <begin position="30"/>
        <end position="50"/>
    </location>
</feature>
<dbReference type="NCBIfam" id="NF047378">
    <property type="entry name" value="photo_II_Psb35"/>
    <property type="match status" value="1"/>
</dbReference>
<dbReference type="Pfam" id="PF26623">
    <property type="entry name" value="Psb35"/>
    <property type="match status" value="1"/>
</dbReference>
<evidence type="ECO:0000313" key="4">
    <source>
        <dbReference type="Proteomes" id="UP001154265"/>
    </source>
</evidence>
<reference evidence="3" key="1">
    <citation type="journal article" date="2022" name="Genome Biol. Evol.">
        <title>A New Gene Family Diagnostic for Intracellular Biomineralization of Amorphous Ca Carbonates by Cyanobacteria.</title>
        <authorList>
            <person name="Benzerara K."/>
            <person name="Duprat E."/>
            <person name="Bitard-Feildel T."/>
            <person name="Caumes G."/>
            <person name="Cassier-Chauvat C."/>
            <person name="Chauvat F."/>
            <person name="Dezi M."/>
            <person name="Diop S.I."/>
            <person name="Gaschignard G."/>
            <person name="Gorgen S."/>
            <person name="Gugger M."/>
            <person name="Lopez-Garcia P."/>
            <person name="Millet M."/>
            <person name="Skouri-Panet F."/>
            <person name="Moreira D."/>
            <person name="Callebaut I."/>
        </authorList>
    </citation>
    <scope>NUCLEOTIDE SEQUENCE</scope>
    <source>
        <strain evidence="3">G9</strain>
    </source>
</reference>
<organism evidence="3 4">
    <name type="scientific">Candidatus Synechococcus calcipolaris G9</name>
    <dbReference type="NCBI Taxonomy" id="1497997"/>
    <lineage>
        <taxon>Bacteria</taxon>
        <taxon>Bacillati</taxon>
        <taxon>Cyanobacteriota</taxon>
        <taxon>Cyanophyceae</taxon>
        <taxon>Synechococcales</taxon>
        <taxon>Synechococcaceae</taxon>
        <taxon>Synechococcus</taxon>
    </lineage>
</organism>
<gene>
    <name evidence="3" type="ORF">L3556_08900</name>
</gene>
<dbReference type="InterPro" id="IPR058149">
    <property type="entry name" value="Psb35"/>
</dbReference>
<keyword evidence="4" id="KW-1185">Reference proteome</keyword>
<proteinExistence type="predicted"/>
<sequence length="98" mass="10839">MVWVTLPYFPRPLSLIGVEVSSVSGNLLPVYGVLLLGLVAAVTLGLVAFFNSKRPPGWEDAERPSFIPKIETEELDKELNSTELSKDTDTDKKPEDHN</sequence>
<name>A0ABT6EZN0_9SYNE</name>
<feature type="compositionally biased region" description="Basic and acidic residues" evidence="1">
    <location>
        <begin position="77"/>
        <end position="98"/>
    </location>
</feature>
<evidence type="ECO:0000256" key="2">
    <source>
        <dbReference type="SAM" id="Phobius"/>
    </source>
</evidence>
<reference evidence="3" key="2">
    <citation type="submission" date="2022-01" db="EMBL/GenBank/DDBJ databases">
        <authorList>
            <person name="Zivanovic Y."/>
            <person name="Moreira D."/>
            <person name="Lopez-Garcia P."/>
        </authorList>
    </citation>
    <scope>NUCLEOTIDE SEQUENCE</scope>
    <source>
        <strain evidence="3">G9</strain>
    </source>
</reference>
<feature type="region of interest" description="Disordered" evidence="1">
    <location>
        <begin position="72"/>
        <end position="98"/>
    </location>
</feature>
<protein>
    <submittedName>
        <fullName evidence="3">Uncharacterized protein</fullName>
    </submittedName>
</protein>
<accession>A0ABT6EZN0</accession>
<keyword evidence="2" id="KW-0472">Membrane</keyword>